<evidence type="ECO:0000313" key="1">
    <source>
        <dbReference type="EMBL" id="KKM62866.1"/>
    </source>
</evidence>
<protein>
    <submittedName>
        <fullName evidence="1">Uncharacterized protein</fullName>
    </submittedName>
</protein>
<proteinExistence type="predicted"/>
<feature type="non-terminal residue" evidence="1">
    <location>
        <position position="1"/>
    </location>
</feature>
<dbReference type="AlphaFoldDB" id="A0A0F9JKH4"/>
<dbReference type="EMBL" id="LAZR01011211">
    <property type="protein sequence ID" value="KKM62866.1"/>
    <property type="molecule type" value="Genomic_DNA"/>
</dbReference>
<reference evidence="1" key="1">
    <citation type="journal article" date="2015" name="Nature">
        <title>Complex archaea that bridge the gap between prokaryotes and eukaryotes.</title>
        <authorList>
            <person name="Spang A."/>
            <person name="Saw J.H."/>
            <person name="Jorgensen S.L."/>
            <person name="Zaremba-Niedzwiedzka K."/>
            <person name="Martijn J."/>
            <person name="Lind A.E."/>
            <person name="van Eijk R."/>
            <person name="Schleper C."/>
            <person name="Guy L."/>
            <person name="Ettema T.J."/>
        </authorList>
    </citation>
    <scope>NUCLEOTIDE SEQUENCE</scope>
</reference>
<sequence>VQWDASHDRVIGTSVQNNDQYAISATTGNIDGPAEVAFYRALLPYNTSGIDSAATISSTTFYWYVTNTADNDNDANAYIGVIETTQPSHTGLTTSDYNNVGATNTPAEATDVGDRMDITDLVTSAFNAARFNSTGFAMIKVSGETSTCGTATSLTGWTCLGLREGHDLQDDEAGMAFVENHAWGPDSENTTNDPYLTIEYSIIVAVDPKSTTGVIWFD</sequence>
<accession>A0A0F9JKH4</accession>
<comment type="caution">
    <text evidence="1">The sequence shown here is derived from an EMBL/GenBank/DDBJ whole genome shotgun (WGS) entry which is preliminary data.</text>
</comment>
<organism evidence="1">
    <name type="scientific">marine sediment metagenome</name>
    <dbReference type="NCBI Taxonomy" id="412755"/>
    <lineage>
        <taxon>unclassified sequences</taxon>
        <taxon>metagenomes</taxon>
        <taxon>ecological metagenomes</taxon>
    </lineage>
</organism>
<name>A0A0F9JKH4_9ZZZZ</name>
<gene>
    <name evidence="1" type="ORF">LCGC14_1517300</name>
</gene>